<organism evidence="10">
    <name type="scientific">Haemonchus placei</name>
    <name type="common">Barber's pole worm</name>
    <dbReference type="NCBI Taxonomy" id="6290"/>
    <lineage>
        <taxon>Eukaryota</taxon>
        <taxon>Metazoa</taxon>
        <taxon>Ecdysozoa</taxon>
        <taxon>Nematoda</taxon>
        <taxon>Chromadorea</taxon>
        <taxon>Rhabditida</taxon>
        <taxon>Rhabditina</taxon>
        <taxon>Rhabditomorpha</taxon>
        <taxon>Strongyloidea</taxon>
        <taxon>Trichostrongylidae</taxon>
        <taxon>Haemonchus</taxon>
    </lineage>
</organism>
<dbReference type="Pfam" id="PF16916">
    <property type="entry name" value="ZT_dimer"/>
    <property type="match status" value="1"/>
</dbReference>
<dbReference type="PANTHER" id="PTHR43840">
    <property type="entry name" value="MITOCHONDRIAL METAL TRANSPORTER 1-RELATED"/>
    <property type="match status" value="1"/>
</dbReference>
<dbReference type="NCBIfam" id="TIGR01297">
    <property type="entry name" value="CDF"/>
    <property type="match status" value="1"/>
</dbReference>
<dbReference type="GO" id="GO:0008324">
    <property type="term" value="F:monoatomic cation transmembrane transporter activity"/>
    <property type="evidence" value="ECO:0007669"/>
    <property type="project" value="InterPro"/>
</dbReference>
<protein>
    <submittedName>
        <fullName evidence="10">ZT_dimer domain-containing protein</fullName>
    </submittedName>
</protein>
<dbReference type="InterPro" id="IPR036837">
    <property type="entry name" value="Cation_efflux_CTD_sf"/>
</dbReference>
<accession>A0A0N4WS03</accession>
<feature type="domain" description="Cation efflux protein transmembrane" evidence="8">
    <location>
        <begin position="29"/>
        <end position="215"/>
    </location>
</feature>
<dbReference type="PANTHER" id="PTHR43840:SF6">
    <property type="entry name" value="CATION EFFLUX PROTEIN CYTOPLASMIC DOMAIN-CONTAINING PROTEIN"/>
    <property type="match status" value="1"/>
</dbReference>
<dbReference type="AlphaFoldDB" id="A0A0N4WS03"/>
<evidence type="ECO:0000256" key="6">
    <source>
        <dbReference type="ARBA" id="ARBA00023136"/>
    </source>
</evidence>
<dbReference type="SUPFAM" id="SSF160240">
    <property type="entry name" value="Cation efflux protein cytoplasmic domain-like"/>
    <property type="match status" value="1"/>
</dbReference>
<evidence type="ECO:0000256" key="1">
    <source>
        <dbReference type="ARBA" id="ARBA00004141"/>
    </source>
</evidence>
<dbReference type="InterPro" id="IPR027470">
    <property type="entry name" value="Cation_efflux_CTD"/>
</dbReference>
<dbReference type="InterPro" id="IPR058533">
    <property type="entry name" value="Cation_efflux_TM"/>
</dbReference>
<keyword evidence="6 7" id="KW-0472">Membrane</keyword>
<keyword evidence="5 7" id="KW-1133">Transmembrane helix</keyword>
<evidence type="ECO:0000256" key="7">
    <source>
        <dbReference type="SAM" id="Phobius"/>
    </source>
</evidence>
<evidence type="ECO:0000256" key="4">
    <source>
        <dbReference type="ARBA" id="ARBA00022692"/>
    </source>
</evidence>
<comment type="similarity">
    <text evidence="2">Belongs to the cation diffusion facilitator (CDF) transporter (TC 2.A.4) family. SLC30A subfamily.</text>
</comment>
<feature type="domain" description="Cation efflux protein cytoplasmic" evidence="9">
    <location>
        <begin position="220"/>
        <end position="295"/>
    </location>
</feature>
<reference evidence="10" key="1">
    <citation type="submission" date="2017-02" db="UniProtKB">
        <authorList>
            <consortium name="WormBaseParasite"/>
        </authorList>
    </citation>
    <scope>IDENTIFICATION</scope>
</reference>
<dbReference type="OMA" id="CTWIAYS"/>
<keyword evidence="4 7" id="KW-0812">Transmembrane</keyword>
<dbReference type="SUPFAM" id="SSF161111">
    <property type="entry name" value="Cation efflux protein transmembrane domain-like"/>
    <property type="match status" value="1"/>
</dbReference>
<sequence>LYEQDKLLLRKGSIPEPKSDSKSWLLMRCSFALNIFSLFATLIASYLSGSLSIMSTFVDSSMDLLCSAVMNSCLRLIEKADTFNYPRGRQRLESIGVLICAVLMSFANIGMAMQALDNIYDSKPEMTRLTVVIMALQTALKAILSWICYKMGTPSSIVIAMDLRNDVASRVSAVIFAHIGDKYWRIADPIGAILLSTMIAISWFRHAVENVPQLIGRRAEQEQVSRILRIAIDHDERIRCLDHLMVYHTGTKAFVELHIVMDENLPLKVTHDVCHPLEKKLQRLDFVERAFVHCDYACDGD</sequence>
<dbReference type="Gene3D" id="3.30.70.1350">
    <property type="entry name" value="Cation efflux protein, cytoplasmic domain"/>
    <property type="match status" value="1"/>
</dbReference>
<dbReference type="InterPro" id="IPR002524">
    <property type="entry name" value="Cation_efflux"/>
</dbReference>
<evidence type="ECO:0000259" key="9">
    <source>
        <dbReference type="Pfam" id="PF16916"/>
    </source>
</evidence>
<feature type="transmembrane region" description="Helical" evidence="7">
    <location>
        <begin position="25"/>
        <end position="47"/>
    </location>
</feature>
<dbReference type="FunFam" id="1.20.1510.10:FF:000005">
    <property type="entry name" value="Putative Cation diffusion facilitator 1"/>
    <property type="match status" value="1"/>
</dbReference>
<evidence type="ECO:0000256" key="2">
    <source>
        <dbReference type="ARBA" id="ARBA00008873"/>
    </source>
</evidence>
<dbReference type="Gene3D" id="1.20.1510.10">
    <property type="entry name" value="Cation efflux protein transmembrane domain"/>
    <property type="match status" value="1"/>
</dbReference>
<dbReference type="InterPro" id="IPR027469">
    <property type="entry name" value="Cation_efflux_TMD_sf"/>
</dbReference>
<dbReference type="InterPro" id="IPR050291">
    <property type="entry name" value="CDF_Transporter"/>
</dbReference>
<evidence type="ECO:0000313" key="10">
    <source>
        <dbReference type="WBParaSite" id="HPLM_0001428901-mRNA-1"/>
    </source>
</evidence>
<keyword evidence="3" id="KW-0813">Transport</keyword>
<dbReference type="WBParaSite" id="HPLM_0001428901-mRNA-1">
    <property type="protein sequence ID" value="HPLM_0001428901-mRNA-1"/>
    <property type="gene ID" value="HPLM_0001428901"/>
</dbReference>
<feature type="transmembrane region" description="Helical" evidence="7">
    <location>
        <begin position="95"/>
        <end position="116"/>
    </location>
</feature>
<dbReference type="GO" id="GO:0016020">
    <property type="term" value="C:membrane"/>
    <property type="evidence" value="ECO:0007669"/>
    <property type="project" value="UniProtKB-SubCell"/>
</dbReference>
<evidence type="ECO:0000256" key="3">
    <source>
        <dbReference type="ARBA" id="ARBA00022448"/>
    </source>
</evidence>
<evidence type="ECO:0000256" key="5">
    <source>
        <dbReference type="ARBA" id="ARBA00022989"/>
    </source>
</evidence>
<feature type="transmembrane region" description="Helical" evidence="7">
    <location>
        <begin position="128"/>
        <end position="149"/>
    </location>
</feature>
<evidence type="ECO:0000259" key="8">
    <source>
        <dbReference type="Pfam" id="PF01545"/>
    </source>
</evidence>
<comment type="subcellular location">
    <subcellularLocation>
        <location evidence="1">Membrane</location>
        <topology evidence="1">Multi-pass membrane protein</topology>
    </subcellularLocation>
</comment>
<proteinExistence type="inferred from homology"/>
<name>A0A0N4WS03_HAEPC</name>
<dbReference type="Pfam" id="PF01545">
    <property type="entry name" value="Cation_efflux"/>
    <property type="match status" value="1"/>
</dbReference>